<dbReference type="GO" id="GO:0072380">
    <property type="term" value="C:TRC complex"/>
    <property type="evidence" value="ECO:0007669"/>
    <property type="project" value="TreeGrafter"/>
</dbReference>
<organism evidence="4 5">
    <name type="scientific">Ditylenchus dipsaci</name>
    <dbReference type="NCBI Taxonomy" id="166011"/>
    <lineage>
        <taxon>Eukaryota</taxon>
        <taxon>Metazoa</taxon>
        <taxon>Ecdysozoa</taxon>
        <taxon>Nematoda</taxon>
        <taxon>Chromadorea</taxon>
        <taxon>Rhabditida</taxon>
        <taxon>Tylenchina</taxon>
        <taxon>Tylenchomorpha</taxon>
        <taxon>Sphaerularioidea</taxon>
        <taxon>Anguinidae</taxon>
        <taxon>Anguininae</taxon>
        <taxon>Ditylenchus</taxon>
    </lineage>
</organism>
<dbReference type="PANTHER" id="PTHR45831">
    <property type="entry name" value="LD24721P"/>
    <property type="match status" value="1"/>
</dbReference>
<keyword evidence="2 3" id="KW-0802">TPR repeat</keyword>
<dbReference type="Proteomes" id="UP000887574">
    <property type="component" value="Unplaced"/>
</dbReference>
<sequence>MSDKQSDLAKTLAERFQKLGNDQFKAGEYEKAVNLYTKSLDKVKSWEAFSNRAAAYLKLESYNHALEDCSQVLSIDGNNFKGLFRLAQTFFGMKQNVAAIGQCEYCLNLWPENPDVIKLLKEIKECEKKNNPSQFQTLLIAPSSIQLIAVDSEVFRFNSWKQLTEKLRSCHTPIKRVDITEYFNEDAMECFRLIDPICFSEFIFFYQVDFSKIRGSFRELFDGLVEATNLAVMGLKGVDSATLCHALNNFSCFRNALLINLCDPFEKWGKPLVIEISILLSFLHSSNRKSQLLMIAYCSLNVGIEELWDMLAEVQCPKKIVKPKEREMRNLKTSEVLWMRTDMPNILAVGPAVNDSSSGFVLVFVV</sequence>
<dbReference type="PANTHER" id="PTHR45831:SF2">
    <property type="entry name" value="LD24721P"/>
    <property type="match status" value="1"/>
</dbReference>
<reference evidence="5" key="1">
    <citation type="submission" date="2022-11" db="UniProtKB">
        <authorList>
            <consortium name="WormBaseParasite"/>
        </authorList>
    </citation>
    <scope>IDENTIFICATION</scope>
</reference>
<evidence type="ECO:0000313" key="5">
    <source>
        <dbReference type="WBParaSite" id="jg21110.1"/>
    </source>
</evidence>
<name>A0A915DME5_9BILA</name>
<dbReference type="PROSITE" id="PS50005">
    <property type="entry name" value="TPR"/>
    <property type="match status" value="1"/>
</dbReference>
<dbReference type="InterPro" id="IPR047150">
    <property type="entry name" value="SGT"/>
</dbReference>
<feature type="repeat" description="TPR" evidence="3">
    <location>
        <begin position="46"/>
        <end position="79"/>
    </location>
</feature>
<evidence type="ECO:0000256" key="1">
    <source>
        <dbReference type="ARBA" id="ARBA00022737"/>
    </source>
</evidence>
<dbReference type="GO" id="GO:0016020">
    <property type="term" value="C:membrane"/>
    <property type="evidence" value="ECO:0007669"/>
    <property type="project" value="TreeGrafter"/>
</dbReference>
<keyword evidence="1" id="KW-0677">Repeat</keyword>
<proteinExistence type="predicted"/>
<dbReference type="GO" id="GO:0006620">
    <property type="term" value="P:post-translational protein targeting to endoplasmic reticulum membrane"/>
    <property type="evidence" value="ECO:0007669"/>
    <property type="project" value="TreeGrafter"/>
</dbReference>
<dbReference type="AlphaFoldDB" id="A0A915DME5"/>
<accession>A0A915DME5</accession>
<dbReference type="InterPro" id="IPR019734">
    <property type="entry name" value="TPR_rpt"/>
</dbReference>
<dbReference type="SMART" id="SM00028">
    <property type="entry name" value="TPR"/>
    <property type="match status" value="3"/>
</dbReference>
<evidence type="ECO:0000256" key="3">
    <source>
        <dbReference type="PROSITE-ProRule" id="PRU00339"/>
    </source>
</evidence>
<dbReference type="WBParaSite" id="jg21110.1">
    <property type="protein sequence ID" value="jg21110.1"/>
    <property type="gene ID" value="jg21110"/>
</dbReference>
<dbReference type="GO" id="GO:0060090">
    <property type="term" value="F:molecular adaptor activity"/>
    <property type="evidence" value="ECO:0007669"/>
    <property type="project" value="TreeGrafter"/>
</dbReference>
<protein>
    <submittedName>
        <fullName evidence="5">Uncharacterized protein</fullName>
    </submittedName>
</protein>
<dbReference type="SUPFAM" id="SSF48452">
    <property type="entry name" value="TPR-like"/>
    <property type="match status" value="1"/>
</dbReference>
<dbReference type="Gene3D" id="1.25.40.10">
    <property type="entry name" value="Tetratricopeptide repeat domain"/>
    <property type="match status" value="1"/>
</dbReference>
<dbReference type="Pfam" id="PF00515">
    <property type="entry name" value="TPR_1"/>
    <property type="match status" value="1"/>
</dbReference>
<evidence type="ECO:0000313" key="4">
    <source>
        <dbReference type="Proteomes" id="UP000887574"/>
    </source>
</evidence>
<keyword evidence="4" id="KW-1185">Reference proteome</keyword>
<evidence type="ECO:0000256" key="2">
    <source>
        <dbReference type="ARBA" id="ARBA00022803"/>
    </source>
</evidence>
<dbReference type="InterPro" id="IPR011990">
    <property type="entry name" value="TPR-like_helical_dom_sf"/>
</dbReference>